<dbReference type="Gene3D" id="3.30.9.10">
    <property type="entry name" value="D-Amino Acid Oxidase, subunit A, domain 2"/>
    <property type="match status" value="2"/>
</dbReference>
<dbReference type="InterPro" id="IPR036188">
    <property type="entry name" value="FAD/NAD-bd_sf"/>
</dbReference>
<evidence type="ECO:0000256" key="2">
    <source>
        <dbReference type="ARBA" id="ARBA00023002"/>
    </source>
</evidence>
<sequence length="447" mass="47533">MSFPISEAQPIEHAAALPAECDVVVVGGGVIGVTAALFLRRKGLRVTLLEKGRIAGEQSSRNWGWIRQQGRDPDELPISTEAIALWKQLSAECGEDIGLAPGGTTYIAHSQAELAEFEDWLPHAKAQGVDTTMLSAAETEALIPGMTGKPLGAMRTPSDMRGEPWKAVPALARLAAREGVLIREGCAVRGLEVEAGRIAGVATEAGRLRAPQVLVAGGAWSSLLLRQAGIRIPQLAVRGTVAATGPLPEIHAGAATDARIAFRRRQDGGYTLGPAGFHEAYMGRDLLRHMRAYLATWRTDPFGTRPRLAAPAGFPDAWRTPRRFGPDEVTPFERMRVLNPAPNARAAAAMQRNFAALFPQLGPITLRAAWAGMIDAMPDVVPIASRCEALEGLTIGTGMSAHGFGIGPGFGRVLADLVAGDPPGHDLSRFRFSRFTDGSPIRPGPAL</sequence>
<dbReference type="Gene3D" id="3.50.50.60">
    <property type="entry name" value="FAD/NAD(P)-binding domain"/>
    <property type="match status" value="2"/>
</dbReference>
<evidence type="ECO:0000313" key="5">
    <source>
        <dbReference type="Proteomes" id="UP000248311"/>
    </source>
</evidence>
<reference evidence="4 5" key="1">
    <citation type="submission" date="2018-06" db="EMBL/GenBank/DDBJ databases">
        <title>Genomic Encyclopedia of Type Strains, Phase III (KMG-III): the genomes of soil and plant-associated and newly described type strains.</title>
        <authorList>
            <person name="Whitman W."/>
        </authorList>
    </citation>
    <scope>NUCLEOTIDE SEQUENCE [LARGE SCALE GENOMIC DNA]</scope>
    <source>
        <strain evidence="4 5">CECT 9025</strain>
    </source>
</reference>
<gene>
    <name evidence="4" type="ORF">DFP88_102657</name>
</gene>
<keyword evidence="2" id="KW-0560">Oxidoreductase</keyword>
<keyword evidence="5" id="KW-1185">Reference proteome</keyword>
<organism evidence="4 5">
    <name type="scientific">Pseudoroseicyclus aestuarii</name>
    <dbReference type="NCBI Taxonomy" id="1795041"/>
    <lineage>
        <taxon>Bacteria</taxon>
        <taxon>Pseudomonadati</taxon>
        <taxon>Pseudomonadota</taxon>
        <taxon>Alphaproteobacteria</taxon>
        <taxon>Rhodobacterales</taxon>
        <taxon>Paracoccaceae</taxon>
        <taxon>Pseudoroseicyclus</taxon>
    </lineage>
</organism>
<accession>A0A318ST17</accession>
<name>A0A318ST17_9RHOB</name>
<dbReference type="GO" id="GO:0005737">
    <property type="term" value="C:cytoplasm"/>
    <property type="evidence" value="ECO:0007669"/>
    <property type="project" value="TreeGrafter"/>
</dbReference>
<proteinExistence type="inferred from homology"/>
<dbReference type="PANTHER" id="PTHR13847">
    <property type="entry name" value="SARCOSINE DEHYDROGENASE-RELATED"/>
    <property type="match status" value="1"/>
</dbReference>
<dbReference type="OrthoDB" id="9787190at2"/>
<dbReference type="GO" id="GO:0008718">
    <property type="term" value="F:D-amino-acid dehydrogenase activity"/>
    <property type="evidence" value="ECO:0007669"/>
    <property type="project" value="TreeGrafter"/>
</dbReference>
<evidence type="ECO:0000313" key="4">
    <source>
        <dbReference type="EMBL" id="PYE84853.1"/>
    </source>
</evidence>
<dbReference type="AlphaFoldDB" id="A0A318ST17"/>
<comment type="caution">
    <text evidence="4">The sequence shown here is derived from an EMBL/GenBank/DDBJ whole genome shotgun (WGS) entry which is preliminary data.</text>
</comment>
<dbReference type="RefSeq" id="WP_110813896.1">
    <property type="nucleotide sequence ID" value="NZ_QJTE01000002.1"/>
</dbReference>
<dbReference type="GO" id="GO:0055130">
    <property type="term" value="P:D-alanine catabolic process"/>
    <property type="evidence" value="ECO:0007669"/>
    <property type="project" value="TreeGrafter"/>
</dbReference>
<dbReference type="EMBL" id="QJTE01000002">
    <property type="protein sequence ID" value="PYE84853.1"/>
    <property type="molecule type" value="Genomic_DNA"/>
</dbReference>
<comment type="similarity">
    <text evidence="1">Belongs to the DadA oxidoreductase family.</text>
</comment>
<dbReference type="PANTHER" id="PTHR13847:SF280">
    <property type="entry name" value="D-AMINO ACID DEHYDROGENASE"/>
    <property type="match status" value="1"/>
</dbReference>
<dbReference type="Proteomes" id="UP000248311">
    <property type="component" value="Unassembled WGS sequence"/>
</dbReference>
<evidence type="ECO:0000256" key="1">
    <source>
        <dbReference type="ARBA" id="ARBA00009410"/>
    </source>
</evidence>
<dbReference type="Pfam" id="PF01266">
    <property type="entry name" value="DAO"/>
    <property type="match status" value="1"/>
</dbReference>
<feature type="domain" description="FAD dependent oxidoreductase" evidence="3">
    <location>
        <begin position="22"/>
        <end position="417"/>
    </location>
</feature>
<dbReference type="GO" id="GO:0005886">
    <property type="term" value="C:plasma membrane"/>
    <property type="evidence" value="ECO:0007669"/>
    <property type="project" value="TreeGrafter"/>
</dbReference>
<dbReference type="InterPro" id="IPR006076">
    <property type="entry name" value="FAD-dep_OxRdtase"/>
</dbReference>
<evidence type="ECO:0000259" key="3">
    <source>
        <dbReference type="Pfam" id="PF01266"/>
    </source>
</evidence>
<dbReference type="SUPFAM" id="SSF51905">
    <property type="entry name" value="FAD/NAD(P)-binding domain"/>
    <property type="match status" value="1"/>
</dbReference>
<protein>
    <submittedName>
        <fullName evidence="4">Glycine/D-amino acid oxidase-like deaminating enzyme</fullName>
    </submittedName>
</protein>